<reference evidence="2 4" key="1">
    <citation type="journal article" date="2012" name="Nature">
        <title>Algal genomes reveal evolutionary mosaicism and the fate of nucleomorphs.</title>
        <authorList>
            <consortium name="DOE Joint Genome Institute"/>
            <person name="Curtis B.A."/>
            <person name="Tanifuji G."/>
            <person name="Burki F."/>
            <person name="Gruber A."/>
            <person name="Irimia M."/>
            <person name="Maruyama S."/>
            <person name="Arias M.C."/>
            <person name="Ball S.G."/>
            <person name="Gile G.H."/>
            <person name="Hirakawa Y."/>
            <person name="Hopkins J.F."/>
            <person name="Kuo A."/>
            <person name="Rensing S.A."/>
            <person name="Schmutz J."/>
            <person name="Symeonidi A."/>
            <person name="Elias M."/>
            <person name="Eveleigh R.J."/>
            <person name="Herman E.K."/>
            <person name="Klute M.J."/>
            <person name="Nakayama T."/>
            <person name="Obornik M."/>
            <person name="Reyes-Prieto A."/>
            <person name="Armbrust E.V."/>
            <person name="Aves S.J."/>
            <person name="Beiko R.G."/>
            <person name="Coutinho P."/>
            <person name="Dacks J.B."/>
            <person name="Durnford D.G."/>
            <person name="Fast N.M."/>
            <person name="Green B.R."/>
            <person name="Grisdale C.J."/>
            <person name="Hempel F."/>
            <person name="Henrissat B."/>
            <person name="Hoppner M.P."/>
            <person name="Ishida K."/>
            <person name="Kim E."/>
            <person name="Koreny L."/>
            <person name="Kroth P.G."/>
            <person name="Liu Y."/>
            <person name="Malik S.B."/>
            <person name="Maier U.G."/>
            <person name="McRose D."/>
            <person name="Mock T."/>
            <person name="Neilson J.A."/>
            <person name="Onodera N.T."/>
            <person name="Poole A.M."/>
            <person name="Pritham E.J."/>
            <person name="Richards T.A."/>
            <person name="Rocap G."/>
            <person name="Roy S.W."/>
            <person name="Sarai C."/>
            <person name="Schaack S."/>
            <person name="Shirato S."/>
            <person name="Slamovits C.H."/>
            <person name="Spencer D.F."/>
            <person name="Suzuki S."/>
            <person name="Worden A.Z."/>
            <person name="Zauner S."/>
            <person name="Barry K."/>
            <person name="Bell C."/>
            <person name="Bharti A.K."/>
            <person name="Crow J.A."/>
            <person name="Grimwood J."/>
            <person name="Kramer R."/>
            <person name="Lindquist E."/>
            <person name="Lucas S."/>
            <person name="Salamov A."/>
            <person name="McFadden G.I."/>
            <person name="Lane C.E."/>
            <person name="Keeling P.J."/>
            <person name="Gray M.W."/>
            <person name="Grigoriev I.V."/>
            <person name="Archibald J.M."/>
        </authorList>
    </citation>
    <scope>NUCLEOTIDE SEQUENCE</scope>
    <source>
        <strain evidence="2 4">CCMP2712</strain>
    </source>
</reference>
<reference evidence="3" key="3">
    <citation type="submission" date="2016-03" db="UniProtKB">
        <authorList>
            <consortium name="EnsemblProtists"/>
        </authorList>
    </citation>
    <scope>IDENTIFICATION</scope>
</reference>
<evidence type="ECO:0000313" key="4">
    <source>
        <dbReference type="Proteomes" id="UP000011087"/>
    </source>
</evidence>
<dbReference type="OrthoDB" id="10685144at2759"/>
<dbReference type="KEGG" id="gtt:GUITHDRAFT_139673"/>
<dbReference type="GeneID" id="17301138"/>
<dbReference type="EnsemblProtists" id="EKX44418">
    <property type="protein sequence ID" value="EKX44418"/>
    <property type="gene ID" value="GUITHDRAFT_139673"/>
</dbReference>
<evidence type="ECO:0000313" key="2">
    <source>
        <dbReference type="EMBL" id="EKX44418.1"/>
    </source>
</evidence>
<proteinExistence type="predicted"/>
<reference evidence="4" key="2">
    <citation type="submission" date="2012-11" db="EMBL/GenBank/DDBJ databases">
        <authorList>
            <person name="Kuo A."/>
            <person name="Curtis B.A."/>
            <person name="Tanifuji G."/>
            <person name="Burki F."/>
            <person name="Gruber A."/>
            <person name="Irimia M."/>
            <person name="Maruyama S."/>
            <person name="Arias M.C."/>
            <person name="Ball S.G."/>
            <person name="Gile G.H."/>
            <person name="Hirakawa Y."/>
            <person name="Hopkins J.F."/>
            <person name="Rensing S.A."/>
            <person name="Schmutz J."/>
            <person name="Symeonidi A."/>
            <person name="Elias M."/>
            <person name="Eveleigh R.J."/>
            <person name="Herman E.K."/>
            <person name="Klute M.J."/>
            <person name="Nakayama T."/>
            <person name="Obornik M."/>
            <person name="Reyes-Prieto A."/>
            <person name="Armbrust E.V."/>
            <person name="Aves S.J."/>
            <person name="Beiko R.G."/>
            <person name="Coutinho P."/>
            <person name="Dacks J.B."/>
            <person name="Durnford D.G."/>
            <person name="Fast N.M."/>
            <person name="Green B.R."/>
            <person name="Grisdale C."/>
            <person name="Hempe F."/>
            <person name="Henrissat B."/>
            <person name="Hoppner M.P."/>
            <person name="Ishida K.-I."/>
            <person name="Kim E."/>
            <person name="Koreny L."/>
            <person name="Kroth P.G."/>
            <person name="Liu Y."/>
            <person name="Malik S.-B."/>
            <person name="Maier U.G."/>
            <person name="McRose D."/>
            <person name="Mock T."/>
            <person name="Neilson J.A."/>
            <person name="Onodera N.T."/>
            <person name="Poole A.M."/>
            <person name="Pritham E.J."/>
            <person name="Richards T.A."/>
            <person name="Rocap G."/>
            <person name="Roy S.W."/>
            <person name="Sarai C."/>
            <person name="Schaack S."/>
            <person name="Shirato S."/>
            <person name="Slamovits C.H."/>
            <person name="Spencer D.F."/>
            <person name="Suzuki S."/>
            <person name="Worden A.Z."/>
            <person name="Zauner S."/>
            <person name="Barry K."/>
            <person name="Bell C."/>
            <person name="Bharti A.K."/>
            <person name="Crow J.A."/>
            <person name="Grimwood J."/>
            <person name="Kramer R."/>
            <person name="Lindquist E."/>
            <person name="Lucas S."/>
            <person name="Salamov A."/>
            <person name="McFadden G.I."/>
            <person name="Lane C.E."/>
            <person name="Keeling P.J."/>
            <person name="Gray M.W."/>
            <person name="Grigoriev I.V."/>
            <person name="Archibald J.M."/>
        </authorList>
    </citation>
    <scope>NUCLEOTIDE SEQUENCE</scope>
    <source>
        <strain evidence="4">CCMP2712</strain>
    </source>
</reference>
<feature type="compositionally biased region" description="Basic and acidic residues" evidence="1">
    <location>
        <begin position="178"/>
        <end position="188"/>
    </location>
</feature>
<gene>
    <name evidence="2" type="ORF">GUITHDRAFT_139673</name>
</gene>
<dbReference type="AlphaFoldDB" id="L1J7A7"/>
<feature type="region of interest" description="Disordered" evidence="1">
    <location>
        <begin position="159"/>
        <end position="188"/>
    </location>
</feature>
<feature type="compositionally biased region" description="Polar residues" evidence="1">
    <location>
        <begin position="159"/>
        <end position="177"/>
    </location>
</feature>
<organism evidence="2">
    <name type="scientific">Guillardia theta (strain CCMP2712)</name>
    <name type="common">Cryptophyte</name>
    <dbReference type="NCBI Taxonomy" id="905079"/>
    <lineage>
        <taxon>Eukaryota</taxon>
        <taxon>Cryptophyceae</taxon>
        <taxon>Pyrenomonadales</taxon>
        <taxon>Geminigeraceae</taxon>
        <taxon>Guillardia</taxon>
    </lineage>
</organism>
<evidence type="ECO:0000256" key="1">
    <source>
        <dbReference type="SAM" id="MobiDB-lite"/>
    </source>
</evidence>
<name>L1J7A7_GUITC</name>
<accession>L1J7A7</accession>
<evidence type="ECO:0000313" key="3">
    <source>
        <dbReference type="EnsemblProtists" id="EKX44418"/>
    </source>
</evidence>
<dbReference type="EMBL" id="JH993004">
    <property type="protein sequence ID" value="EKX44418.1"/>
    <property type="molecule type" value="Genomic_DNA"/>
</dbReference>
<dbReference type="Proteomes" id="UP000011087">
    <property type="component" value="Unassembled WGS sequence"/>
</dbReference>
<dbReference type="RefSeq" id="XP_005831398.1">
    <property type="nucleotide sequence ID" value="XM_005831341.1"/>
</dbReference>
<dbReference type="PaxDb" id="55529-EKX44418"/>
<dbReference type="HOGENOM" id="CLU_788584_0_0_1"/>
<keyword evidence="4" id="KW-1185">Reference proteome</keyword>
<sequence>MARLLEDYKIMRSLQMGGLSHPSKPKSCEDLKERIETQTVQESNKRRKVSRTTVDVQPVQQTTTEDVAVSHEKPKQITETDFHLKLGVDWLDQILAKENTEQADSAAIPNLYSDISESFLSDPQISSLLQDANSIEDIFGESNLSWLVEPLTNHINAKLNESNSTDCSNTGKAQASNDTERRKQGERRSVKLSWSFPHFRRCQHKHLREMAWQHGTKMTRKFVMRRARESEASRGDEKKFTNSSHHDALWRMFDENFLSGSIAIEVKEATLEDVEAIAHLRCKSFGRDSMAYHNLPVSAKSKNYIDRLREWIGGSYKTRYRVAAARCRSVELERLATEMMQSDLNESFQLGG</sequence>
<protein>
    <submittedName>
        <fullName evidence="2 3">Uncharacterized protein</fullName>
    </submittedName>
</protein>